<dbReference type="PANTHER" id="PTHR48021">
    <property type="match status" value="1"/>
</dbReference>
<evidence type="ECO:0000256" key="3">
    <source>
        <dbReference type="ARBA" id="ARBA00022692"/>
    </source>
</evidence>
<comment type="subcellular location">
    <subcellularLocation>
        <location evidence="1">Cell membrane</location>
        <topology evidence="1">Multi-pass membrane protein</topology>
    </subcellularLocation>
</comment>
<feature type="transmembrane region" description="Helical" evidence="9">
    <location>
        <begin position="308"/>
        <end position="329"/>
    </location>
</feature>
<keyword evidence="2" id="KW-1003">Cell membrane</keyword>
<evidence type="ECO:0000256" key="5">
    <source>
        <dbReference type="ARBA" id="ARBA00023136"/>
    </source>
</evidence>
<dbReference type="InterPro" id="IPR005828">
    <property type="entry name" value="MFS_sugar_transport-like"/>
</dbReference>
<reference evidence="11" key="1">
    <citation type="submission" date="2014-01" db="EMBL/GenBank/DDBJ databases">
        <title>Herbivory-induced expression of glucose transporter gene of the brown planthopper, Nilaparvata lugens.</title>
        <authorList>
            <person name="Kikuta S."/>
            <person name="Kobayashi T."/>
            <person name="Kikawada T."/>
            <person name="Suetsugu Y."/>
            <person name="Sato R."/>
            <person name="Nakashima R."/>
            <person name="Noda H."/>
        </authorList>
    </citation>
    <scope>NUCLEOTIDE SEQUENCE</scope>
    <source>
        <strain evidence="11">Nlst38</strain>
    </source>
</reference>
<accession>A0A0A8J7Z3</accession>
<keyword evidence="11" id="KW-0813">Transport</keyword>
<dbReference type="Gene3D" id="1.20.1250.20">
    <property type="entry name" value="MFS general substrate transporter like domains"/>
    <property type="match status" value="2"/>
</dbReference>
<dbReference type="SUPFAM" id="SSF103473">
    <property type="entry name" value="MFS general substrate transporter"/>
    <property type="match status" value="1"/>
</dbReference>
<feature type="domain" description="Major facilitator superfamily (MFS) profile" evidence="10">
    <location>
        <begin position="16"/>
        <end position="460"/>
    </location>
</feature>
<sequence>MLDLLTLKGISKQIIVALVASLGYLTIGLIRGYSSSAVPSMSKHDPHLVPDDYIISWICAIPPLGAFFGSLVAGPLLAHLGRKSTLFLSAPIFVVSWLLIAFCHNYSILIGGRVMTGFCAGLVTPSAQVYVSECAVPKIRGILGSLPALFMAFGVLVSYILGAFMPWNHLAIASALFPLAMLIFLIPLPESPIWLRNKNRPAKADEALQWLNQNPHSMKMDVFSVAPTESKTPQQPKTVVALPVDKSKDTKNKTPHPYASSVLFSKPIMVPFGLSCMILIFQQVSGIDTVIFYTVMIFSASKSSIGDYTATIMVGLVQVVATFLSIFFIDRVGRRPLLLVSGVTMGFSMAALGTYFHLKDQNKAEGLGLLPVVSLIVFTAGFSIGYCNIPFLLMGELLPLAQRSLLSSIAGALNLGSMFLIIKTYNNIKERAGEQGVFWLYSFFCFLSCIFVFFFLPETKGKSLEEIENYFHKNTFDMTDEKRSDDVADEKKSAKQEDDRK</sequence>
<feature type="transmembrane region" description="Helical" evidence="9">
    <location>
        <begin position="272"/>
        <end position="296"/>
    </location>
</feature>
<feature type="transmembrane region" description="Helical" evidence="9">
    <location>
        <begin position="437"/>
        <end position="456"/>
    </location>
</feature>
<evidence type="ECO:0000256" key="2">
    <source>
        <dbReference type="ARBA" id="ARBA00022475"/>
    </source>
</evidence>
<dbReference type="Pfam" id="PF00083">
    <property type="entry name" value="Sugar_tr"/>
    <property type="match status" value="1"/>
</dbReference>
<dbReference type="InterPro" id="IPR036259">
    <property type="entry name" value="MFS_trans_sf"/>
</dbReference>
<feature type="transmembrane region" description="Helical" evidence="9">
    <location>
        <begin position="170"/>
        <end position="188"/>
    </location>
</feature>
<dbReference type="FunFam" id="1.20.1250.20:FF:000055">
    <property type="entry name" value="Facilitated trehalose transporter Tret1-2 homolog"/>
    <property type="match status" value="1"/>
</dbReference>
<feature type="transmembrane region" description="Helical" evidence="9">
    <location>
        <begin position="143"/>
        <end position="164"/>
    </location>
</feature>
<evidence type="ECO:0000256" key="4">
    <source>
        <dbReference type="ARBA" id="ARBA00022989"/>
    </source>
</evidence>
<feature type="transmembrane region" description="Helical" evidence="9">
    <location>
        <begin position="405"/>
        <end position="425"/>
    </location>
</feature>
<evidence type="ECO:0000256" key="7">
    <source>
        <dbReference type="ARBA" id="ARBA00024348"/>
    </source>
</evidence>
<feature type="transmembrane region" description="Helical" evidence="9">
    <location>
        <begin position="368"/>
        <end position="393"/>
    </location>
</feature>
<feature type="transmembrane region" description="Helical" evidence="9">
    <location>
        <begin position="54"/>
        <end position="78"/>
    </location>
</feature>
<evidence type="ECO:0000256" key="9">
    <source>
        <dbReference type="SAM" id="Phobius"/>
    </source>
</evidence>
<gene>
    <name evidence="11" type="primary">NlST</name>
</gene>
<dbReference type="PROSITE" id="PS50850">
    <property type="entry name" value="MFS"/>
    <property type="match status" value="1"/>
</dbReference>
<protein>
    <submittedName>
        <fullName evidence="11">Sugar transporter</fullName>
    </submittedName>
</protein>
<dbReference type="AlphaFoldDB" id="A0A0A8J7Z3"/>
<feature type="transmembrane region" description="Helical" evidence="9">
    <location>
        <begin position="85"/>
        <end position="102"/>
    </location>
</feature>
<comment type="similarity">
    <text evidence="7">Belongs to the major facilitator superfamily. Sugar transporter (TC 2.A.1.1) family. Trehalose transporter subfamily.</text>
</comment>
<evidence type="ECO:0000256" key="6">
    <source>
        <dbReference type="ARBA" id="ARBA00023180"/>
    </source>
</evidence>
<evidence type="ECO:0000256" key="8">
    <source>
        <dbReference type="SAM" id="MobiDB-lite"/>
    </source>
</evidence>
<dbReference type="InterPro" id="IPR005829">
    <property type="entry name" value="Sugar_transporter_CS"/>
</dbReference>
<feature type="transmembrane region" description="Helical" evidence="9">
    <location>
        <begin position="336"/>
        <end position="356"/>
    </location>
</feature>
<dbReference type="InterPro" id="IPR050549">
    <property type="entry name" value="MFS_Trehalose_Transporter"/>
</dbReference>
<feature type="transmembrane region" description="Helical" evidence="9">
    <location>
        <begin position="14"/>
        <end position="34"/>
    </location>
</feature>
<dbReference type="PROSITE" id="PS00216">
    <property type="entry name" value="SUGAR_TRANSPORT_1"/>
    <property type="match status" value="1"/>
</dbReference>
<dbReference type="OrthoDB" id="6612291at2759"/>
<dbReference type="PANTHER" id="PTHR48021:SF96">
    <property type="entry name" value="FACILITATED TREHALOSE TRANSPORTER TRET1-1-RELATED"/>
    <property type="match status" value="1"/>
</dbReference>
<dbReference type="PROSITE" id="PS00217">
    <property type="entry name" value="SUGAR_TRANSPORT_2"/>
    <property type="match status" value="1"/>
</dbReference>
<keyword evidence="5 9" id="KW-0472">Membrane</keyword>
<dbReference type="EMBL" id="AB901067">
    <property type="protein sequence ID" value="BAQ02367.1"/>
    <property type="molecule type" value="mRNA"/>
</dbReference>
<keyword evidence="4 9" id="KW-1133">Transmembrane helix</keyword>
<feature type="region of interest" description="Disordered" evidence="8">
    <location>
        <begin position="480"/>
        <end position="501"/>
    </location>
</feature>
<evidence type="ECO:0000313" key="11">
    <source>
        <dbReference type="EMBL" id="BAQ02367.1"/>
    </source>
</evidence>
<name>A0A0A8J7Z3_NILLU</name>
<evidence type="ECO:0000256" key="1">
    <source>
        <dbReference type="ARBA" id="ARBA00004651"/>
    </source>
</evidence>
<keyword evidence="6" id="KW-0325">Glycoprotein</keyword>
<dbReference type="InterPro" id="IPR003663">
    <property type="entry name" value="Sugar/inositol_transpt"/>
</dbReference>
<dbReference type="GO" id="GO:0022857">
    <property type="term" value="F:transmembrane transporter activity"/>
    <property type="evidence" value="ECO:0007669"/>
    <property type="project" value="InterPro"/>
</dbReference>
<dbReference type="PRINTS" id="PR00171">
    <property type="entry name" value="SUGRTRNSPORT"/>
</dbReference>
<keyword evidence="11" id="KW-0762">Sugar transport</keyword>
<dbReference type="GO" id="GO:0005886">
    <property type="term" value="C:plasma membrane"/>
    <property type="evidence" value="ECO:0007669"/>
    <property type="project" value="UniProtKB-SubCell"/>
</dbReference>
<evidence type="ECO:0000259" key="10">
    <source>
        <dbReference type="PROSITE" id="PS50850"/>
    </source>
</evidence>
<proteinExistence type="evidence at transcript level"/>
<keyword evidence="3 9" id="KW-0812">Transmembrane</keyword>
<dbReference type="InterPro" id="IPR020846">
    <property type="entry name" value="MFS_dom"/>
</dbReference>
<organism evidence="11">
    <name type="scientific">Nilaparvata lugens</name>
    <name type="common">Brown planthopper</name>
    <dbReference type="NCBI Taxonomy" id="108931"/>
    <lineage>
        <taxon>Eukaryota</taxon>
        <taxon>Metazoa</taxon>
        <taxon>Ecdysozoa</taxon>
        <taxon>Arthropoda</taxon>
        <taxon>Hexapoda</taxon>
        <taxon>Insecta</taxon>
        <taxon>Pterygota</taxon>
        <taxon>Neoptera</taxon>
        <taxon>Paraneoptera</taxon>
        <taxon>Hemiptera</taxon>
        <taxon>Auchenorrhyncha</taxon>
        <taxon>Fulgoroidea</taxon>
        <taxon>Delphacidae</taxon>
        <taxon>Delphacinae</taxon>
        <taxon>Nilaparvata</taxon>
    </lineage>
</organism>